<keyword evidence="5" id="KW-0732">Signal</keyword>
<protein>
    <submittedName>
        <fullName evidence="14">Fe(3+) dicitrate transport protein</fullName>
    </submittedName>
</protein>
<evidence type="ECO:0000313" key="14">
    <source>
        <dbReference type="EMBL" id="SHM19997.1"/>
    </source>
</evidence>
<dbReference type="InterPro" id="IPR013784">
    <property type="entry name" value="Carb-bd-like_fold"/>
</dbReference>
<dbReference type="Proteomes" id="UP000184092">
    <property type="component" value="Unassembled WGS sequence"/>
</dbReference>
<evidence type="ECO:0000256" key="3">
    <source>
        <dbReference type="ARBA" id="ARBA00022452"/>
    </source>
</evidence>
<feature type="domain" description="TonB-dependent receptor plug" evidence="13">
    <location>
        <begin position="147"/>
        <end position="246"/>
    </location>
</feature>
<keyword evidence="4 10" id="KW-0812">Transmembrane</keyword>
<keyword evidence="8" id="KW-0675">Receptor</keyword>
<evidence type="ECO:0000313" key="15">
    <source>
        <dbReference type="Proteomes" id="UP000184092"/>
    </source>
</evidence>
<keyword evidence="15" id="KW-1185">Reference proteome</keyword>
<evidence type="ECO:0000256" key="2">
    <source>
        <dbReference type="ARBA" id="ARBA00022448"/>
    </source>
</evidence>
<sequence length="825" mass="93317">MKLSNTKLGYYLLTMKLKDFSCILLLLFTINSFSQYKISGITKADNGRILAFVEVYNKTSGTKYLSNPKGAFSIELDKSGSYELVFYKENYAVLEKTVSTSDESIVIVLDKITNLSEVVINTQKEKIFALNKLKDIDETAIYAGKKTEVISLNKLTANKATNNARQIFAQVVGLTINESSDGGLQLSIGGRGLDPNRTSNFNTRQNGYDISADVLGYPESYYATPTEALEEIQVVRGAASLQYGTQFGGLVNFKLKTPSKKPFEFTTRNTIGSYGLFTNFTSLSGTKDKFRYYTFYNYKQGNGFRANSEFESKNYFGNLNYQFNDKTSLHFDYTYFNYLAQQAGGLTDVMFNENPTQSNRTRNWFAVNWNLYALRLKHKFNANADFSLQLFGLDASRKAVGYRSNRVSNPDVVGTERDLIVGQFVNWGAEARFLKRYKIKENTSAFLIGAKYYQSKNSGIQGPGSSGSDANFNVANTEFPFYQNQSNYTYPNLNVSVFGENIFKITSNFSVTPGFRFEKIKTKAEGSYRKINLDLAGNVILDETKFENNIKDRNFVLLGIGLSYKPLNRIEFYGNISQNYRSVTFNDIRTVSPSQVIDENITDEKGYTSDIGVRGQLGDKVTFDASIYGLYYDDKIGEYETRNPNGSAAIVRFRDNIGTAVTYGFETMFDWSLNKTFFKEKENFVWNVFSNIAITDSEYLKSDAPNIEGNKVEFVPLYNLKTGTGIGYKNFISSVQFTYVSSQFTEANNSKTDVNDNTYGIFGQIPAYYVADFSTSYKWKKWKLEAGITNFTNNSYFTRRATGYPGPGIIPSDTRTFYTTLEFVF</sequence>
<proteinExistence type="inferred from homology"/>
<evidence type="ECO:0000259" key="12">
    <source>
        <dbReference type="Pfam" id="PF00593"/>
    </source>
</evidence>
<evidence type="ECO:0000256" key="5">
    <source>
        <dbReference type="ARBA" id="ARBA00022729"/>
    </source>
</evidence>
<dbReference type="PANTHER" id="PTHR30069:SF29">
    <property type="entry name" value="HEMOGLOBIN AND HEMOGLOBIN-HAPTOGLOBIN-BINDING PROTEIN 1-RELATED"/>
    <property type="match status" value="1"/>
</dbReference>
<dbReference type="EMBL" id="FRCL01000003">
    <property type="protein sequence ID" value="SHM19997.1"/>
    <property type="molecule type" value="Genomic_DNA"/>
</dbReference>
<evidence type="ECO:0000256" key="10">
    <source>
        <dbReference type="PROSITE-ProRule" id="PRU01360"/>
    </source>
</evidence>
<evidence type="ECO:0000256" key="11">
    <source>
        <dbReference type="RuleBase" id="RU003357"/>
    </source>
</evidence>
<evidence type="ECO:0000256" key="6">
    <source>
        <dbReference type="ARBA" id="ARBA00023077"/>
    </source>
</evidence>
<evidence type="ECO:0000256" key="1">
    <source>
        <dbReference type="ARBA" id="ARBA00004571"/>
    </source>
</evidence>
<evidence type="ECO:0000256" key="4">
    <source>
        <dbReference type="ARBA" id="ARBA00022692"/>
    </source>
</evidence>
<dbReference type="GO" id="GO:0044718">
    <property type="term" value="P:siderophore transmembrane transport"/>
    <property type="evidence" value="ECO:0007669"/>
    <property type="project" value="TreeGrafter"/>
</dbReference>
<comment type="similarity">
    <text evidence="10 11">Belongs to the TonB-dependent receptor family.</text>
</comment>
<dbReference type="InterPro" id="IPR039426">
    <property type="entry name" value="TonB-dep_rcpt-like"/>
</dbReference>
<keyword evidence="9 10" id="KW-0998">Cell outer membrane</keyword>
<evidence type="ECO:0000256" key="9">
    <source>
        <dbReference type="ARBA" id="ARBA00023237"/>
    </source>
</evidence>
<dbReference type="PANTHER" id="PTHR30069">
    <property type="entry name" value="TONB-DEPENDENT OUTER MEMBRANE RECEPTOR"/>
    <property type="match status" value="1"/>
</dbReference>
<dbReference type="InterPro" id="IPR036942">
    <property type="entry name" value="Beta-barrel_TonB_sf"/>
</dbReference>
<comment type="subcellular location">
    <subcellularLocation>
        <location evidence="1 10">Cell outer membrane</location>
        <topology evidence="1 10">Multi-pass membrane protein</topology>
    </subcellularLocation>
</comment>
<gene>
    <name evidence="14" type="ORF">SAMN05216269_10375</name>
</gene>
<dbReference type="Pfam" id="PF07715">
    <property type="entry name" value="Plug"/>
    <property type="match status" value="1"/>
</dbReference>
<evidence type="ECO:0000259" key="13">
    <source>
        <dbReference type="Pfam" id="PF07715"/>
    </source>
</evidence>
<evidence type="ECO:0000256" key="8">
    <source>
        <dbReference type="ARBA" id="ARBA00023170"/>
    </source>
</evidence>
<organism evidence="14 15">
    <name type="scientific">Flavobacterium xinjiangense</name>
    <dbReference type="NCBI Taxonomy" id="178356"/>
    <lineage>
        <taxon>Bacteria</taxon>
        <taxon>Pseudomonadati</taxon>
        <taxon>Bacteroidota</taxon>
        <taxon>Flavobacteriia</taxon>
        <taxon>Flavobacteriales</taxon>
        <taxon>Flavobacteriaceae</taxon>
        <taxon>Flavobacterium</taxon>
    </lineage>
</organism>
<dbReference type="GO" id="GO:0015344">
    <property type="term" value="F:siderophore uptake transmembrane transporter activity"/>
    <property type="evidence" value="ECO:0007669"/>
    <property type="project" value="TreeGrafter"/>
</dbReference>
<dbReference type="GO" id="GO:0030246">
    <property type="term" value="F:carbohydrate binding"/>
    <property type="evidence" value="ECO:0007669"/>
    <property type="project" value="InterPro"/>
</dbReference>
<name>A0A1M7GVT5_9FLAO</name>
<dbReference type="InterPro" id="IPR000531">
    <property type="entry name" value="Beta-barrel_TonB"/>
</dbReference>
<evidence type="ECO:0000256" key="7">
    <source>
        <dbReference type="ARBA" id="ARBA00023136"/>
    </source>
</evidence>
<feature type="domain" description="TonB-dependent receptor-like beta-barrel" evidence="12">
    <location>
        <begin position="321"/>
        <end position="790"/>
    </location>
</feature>
<dbReference type="InterPro" id="IPR012910">
    <property type="entry name" value="Plug_dom"/>
</dbReference>
<keyword evidence="7 10" id="KW-0472">Membrane</keyword>
<dbReference type="PROSITE" id="PS52016">
    <property type="entry name" value="TONB_DEPENDENT_REC_3"/>
    <property type="match status" value="1"/>
</dbReference>
<reference evidence="15" key="1">
    <citation type="submission" date="2016-11" db="EMBL/GenBank/DDBJ databases">
        <authorList>
            <person name="Varghese N."/>
            <person name="Submissions S."/>
        </authorList>
    </citation>
    <scope>NUCLEOTIDE SEQUENCE [LARGE SCALE GENOMIC DNA]</scope>
    <source>
        <strain evidence="15">CGMCC 1.2749</strain>
    </source>
</reference>
<keyword evidence="3 10" id="KW-1134">Transmembrane beta strand</keyword>
<keyword evidence="6 11" id="KW-0798">TonB box</keyword>
<dbReference type="AlphaFoldDB" id="A0A1M7GVT5"/>
<dbReference type="Pfam" id="PF00593">
    <property type="entry name" value="TonB_dep_Rec_b-barrel"/>
    <property type="match status" value="1"/>
</dbReference>
<dbReference type="GO" id="GO:0009279">
    <property type="term" value="C:cell outer membrane"/>
    <property type="evidence" value="ECO:0007669"/>
    <property type="project" value="UniProtKB-SubCell"/>
</dbReference>
<dbReference type="SUPFAM" id="SSF49452">
    <property type="entry name" value="Starch-binding domain-like"/>
    <property type="match status" value="1"/>
</dbReference>
<keyword evidence="2 10" id="KW-0813">Transport</keyword>
<dbReference type="InterPro" id="IPR037066">
    <property type="entry name" value="Plug_dom_sf"/>
</dbReference>
<dbReference type="Gene3D" id="2.40.170.20">
    <property type="entry name" value="TonB-dependent receptor, beta-barrel domain"/>
    <property type="match status" value="1"/>
</dbReference>
<dbReference type="Gene3D" id="2.170.130.10">
    <property type="entry name" value="TonB-dependent receptor, plug domain"/>
    <property type="match status" value="1"/>
</dbReference>
<dbReference type="STRING" id="178356.SAMN05216269_10375"/>
<dbReference type="SUPFAM" id="SSF56935">
    <property type="entry name" value="Porins"/>
    <property type="match status" value="1"/>
</dbReference>
<accession>A0A1M7GVT5</accession>